<dbReference type="HOGENOM" id="CLU_582518_0_0_10"/>
<dbReference type="EMBL" id="CP002831">
    <property type="protein sequence ID" value="AFC22803.1"/>
    <property type="molecule type" value="Genomic_DNA"/>
</dbReference>
<protein>
    <submittedName>
        <fullName evidence="2">Uncharacterized protein</fullName>
    </submittedName>
</protein>
<keyword evidence="3" id="KW-1185">Reference proteome</keyword>
<name>H6L4C4_SAPGL</name>
<organism evidence="2 3">
    <name type="scientific">Saprospira grandis (strain Lewin)</name>
    <dbReference type="NCBI Taxonomy" id="984262"/>
    <lineage>
        <taxon>Bacteria</taxon>
        <taxon>Pseudomonadati</taxon>
        <taxon>Bacteroidota</taxon>
        <taxon>Saprospiria</taxon>
        <taxon>Saprospirales</taxon>
        <taxon>Saprospiraceae</taxon>
        <taxon>Saprospira</taxon>
    </lineage>
</organism>
<dbReference type="Proteomes" id="UP000007519">
    <property type="component" value="Chromosome"/>
</dbReference>
<reference evidence="2 3" key="1">
    <citation type="journal article" date="2012" name="Stand. Genomic Sci.">
        <title>Complete genome sequencing and analysis of Saprospira grandis str. Lewin, a predatory marine bacterium.</title>
        <authorList>
            <person name="Saw J.H."/>
            <person name="Yuryev A."/>
            <person name="Kanbe M."/>
            <person name="Hou S."/>
            <person name="Young A.G."/>
            <person name="Aizawa S."/>
            <person name="Alam M."/>
        </authorList>
    </citation>
    <scope>NUCLEOTIDE SEQUENCE [LARGE SCALE GENOMIC DNA]</scope>
    <source>
        <strain evidence="2 3">Lewin</strain>
    </source>
</reference>
<feature type="chain" id="PRO_5003604830" evidence="1">
    <location>
        <begin position="19"/>
        <end position="469"/>
    </location>
</feature>
<feature type="signal peptide" evidence="1">
    <location>
        <begin position="1"/>
        <end position="18"/>
    </location>
</feature>
<dbReference type="AlphaFoldDB" id="H6L4C4"/>
<evidence type="ECO:0000313" key="2">
    <source>
        <dbReference type="EMBL" id="AFC22803.1"/>
    </source>
</evidence>
<accession>H6L4C4</accession>
<dbReference type="RefSeq" id="WP_014373055.1">
    <property type="nucleotide sequence ID" value="NC_016940.1"/>
</dbReference>
<proteinExistence type="predicted"/>
<dbReference type="eggNOG" id="ENOG5032QKE">
    <property type="taxonomic scope" value="Bacteria"/>
</dbReference>
<sequence>MKLIPFIFSFLMSCSALWAQQLASSPAYSMGRDKDCFVLGQIDSLYYVYREGPGKEHGIHSFRMNLEEEWETTISYPRADLLFMESLQQKDRFQLIYAMHFDGNTEIRMKEIGAEGQELADEALLLFKYFVPYRDLRWELSQDKSELLVFHKVNNREIEWGCYNLADRQLRWEYSLKDFEIKNFKRLEHIVICNSGQALLLFEFHNRLRREDHHFLLFSISAQGERKKHKIDFAQAKTDEYLVDYDELNQQLLIGGLYYQSGNEVEGLFYLRYDMQEEALLKFHPFPDTLIRSLTGQKRKNLRRVEYLRLQELIPRRDGGILLVAERYRKYNYNNHRTSYQDHLPAQQTDYLYENILLTSVHPSGKLHWQEVLFKQQKSENDEGRYSSFFLMKTARHLRFIYNDEIRYLGRVYEYTVDASGQAERQRLFGEKRSGILPDFQRAKQVSAKTTLAISERNNKFRLVRLSYD</sequence>
<keyword evidence="1" id="KW-0732">Signal</keyword>
<dbReference type="KEGG" id="sgn:SGRA_0058"/>
<evidence type="ECO:0000256" key="1">
    <source>
        <dbReference type="SAM" id="SignalP"/>
    </source>
</evidence>
<gene>
    <name evidence="2" type="ordered locus">SGRA_0058</name>
</gene>
<dbReference type="OrthoDB" id="1490253at2"/>
<evidence type="ECO:0000313" key="3">
    <source>
        <dbReference type="Proteomes" id="UP000007519"/>
    </source>
</evidence>